<sequence>MRIDRLAPSINRASNNAIIAFSLHYLVAGYTCWTSALSCLCGIVTDSEFRIPIRLLRQSIEKTCAYDEHSPTGADDIADMRISIPVGEL</sequence>
<reference evidence="1" key="1">
    <citation type="submission" date="2021-06" db="EMBL/GenBank/DDBJ databases">
        <title>Parelaphostrongylus tenuis whole genome reference sequence.</title>
        <authorList>
            <person name="Garwood T.J."/>
            <person name="Larsen P.A."/>
            <person name="Fountain-Jones N.M."/>
            <person name="Garbe J.R."/>
            <person name="Macchietto M.G."/>
            <person name="Kania S.A."/>
            <person name="Gerhold R.W."/>
            <person name="Richards J.E."/>
            <person name="Wolf T.M."/>
        </authorList>
    </citation>
    <scope>NUCLEOTIDE SEQUENCE</scope>
    <source>
        <strain evidence="1">MNPRO001-30</strain>
        <tissue evidence="1">Meninges</tissue>
    </source>
</reference>
<proteinExistence type="predicted"/>
<dbReference type="EMBL" id="JAHQIW010002630">
    <property type="protein sequence ID" value="KAJ1355872.1"/>
    <property type="molecule type" value="Genomic_DNA"/>
</dbReference>
<keyword evidence="2" id="KW-1185">Reference proteome</keyword>
<dbReference type="AlphaFoldDB" id="A0AAD5QMK9"/>
<gene>
    <name evidence="1" type="ORF">KIN20_013435</name>
</gene>
<evidence type="ECO:0000313" key="2">
    <source>
        <dbReference type="Proteomes" id="UP001196413"/>
    </source>
</evidence>
<organism evidence="1 2">
    <name type="scientific">Parelaphostrongylus tenuis</name>
    <name type="common">Meningeal worm</name>
    <dbReference type="NCBI Taxonomy" id="148309"/>
    <lineage>
        <taxon>Eukaryota</taxon>
        <taxon>Metazoa</taxon>
        <taxon>Ecdysozoa</taxon>
        <taxon>Nematoda</taxon>
        <taxon>Chromadorea</taxon>
        <taxon>Rhabditida</taxon>
        <taxon>Rhabditina</taxon>
        <taxon>Rhabditomorpha</taxon>
        <taxon>Strongyloidea</taxon>
        <taxon>Metastrongylidae</taxon>
        <taxon>Parelaphostrongylus</taxon>
    </lineage>
</organism>
<dbReference type="Proteomes" id="UP001196413">
    <property type="component" value="Unassembled WGS sequence"/>
</dbReference>
<evidence type="ECO:0000313" key="1">
    <source>
        <dbReference type="EMBL" id="KAJ1355872.1"/>
    </source>
</evidence>
<accession>A0AAD5QMK9</accession>
<name>A0AAD5QMK9_PARTN</name>
<protein>
    <submittedName>
        <fullName evidence="1">Uncharacterized protein</fullName>
    </submittedName>
</protein>
<comment type="caution">
    <text evidence="1">The sequence shown here is derived from an EMBL/GenBank/DDBJ whole genome shotgun (WGS) entry which is preliminary data.</text>
</comment>